<dbReference type="EMBL" id="JAPKMY010000008">
    <property type="protein sequence ID" value="MCX5469025.1"/>
    <property type="molecule type" value="Genomic_DNA"/>
</dbReference>
<dbReference type="AlphaFoldDB" id="A0A9X3DW31"/>
<dbReference type="RefSeq" id="WP_266131099.1">
    <property type="nucleotide sequence ID" value="NZ_JAPKMY010000008.1"/>
</dbReference>
<evidence type="ECO:0000256" key="2">
    <source>
        <dbReference type="SAM" id="SignalP"/>
    </source>
</evidence>
<feature type="coiled-coil region" evidence="1">
    <location>
        <begin position="85"/>
        <end position="112"/>
    </location>
</feature>
<keyword evidence="4" id="KW-1185">Reference proteome</keyword>
<dbReference type="Proteomes" id="UP001146019">
    <property type="component" value="Unassembled WGS sequence"/>
</dbReference>
<feature type="signal peptide" evidence="2">
    <location>
        <begin position="1"/>
        <end position="20"/>
    </location>
</feature>
<evidence type="ECO:0000313" key="3">
    <source>
        <dbReference type="EMBL" id="MCX5469025.1"/>
    </source>
</evidence>
<evidence type="ECO:0000313" key="4">
    <source>
        <dbReference type="Proteomes" id="UP001146019"/>
    </source>
</evidence>
<protein>
    <recommendedName>
        <fullName evidence="5">Type 1 fimbrial protein</fullName>
    </recommendedName>
</protein>
<reference evidence="3" key="1">
    <citation type="submission" date="2022-11" db="EMBL/GenBank/DDBJ databases">
        <title>Biodiversity and phylogenetic relationships of bacteria.</title>
        <authorList>
            <person name="Machado R.A.R."/>
            <person name="Bhat A."/>
            <person name="Loulou A."/>
            <person name="Kallel S."/>
        </authorList>
    </citation>
    <scope>NUCLEOTIDE SEQUENCE</scope>
    <source>
        <strain evidence="3">A-IN1</strain>
    </source>
</reference>
<keyword evidence="1" id="KW-0175">Coiled coil</keyword>
<organism evidence="3 4">
    <name type="scientific">Acinetobacter nematophilus</name>
    <dbReference type="NCBI Taxonomy" id="2994642"/>
    <lineage>
        <taxon>Bacteria</taxon>
        <taxon>Pseudomonadati</taxon>
        <taxon>Pseudomonadota</taxon>
        <taxon>Gammaproteobacteria</taxon>
        <taxon>Moraxellales</taxon>
        <taxon>Moraxellaceae</taxon>
        <taxon>Acinetobacter</taxon>
    </lineage>
</organism>
<name>A0A9X3DW31_9GAMM</name>
<accession>A0A9X3DW31</accession>
<comment type="caution">
    <text evidence="3">The sequence shown here is derived from an EMBL/GenBank/DDBJ whole genome shotgun (WGS) entry which is preliminary data.</text>
</comment>
<sequence>MKKYMVLVAVLAGYSLNSHAASYVFGGRAHFNGALVNPACAIGIDDPSTTSPFLIKKNHHDVMLAFTECSPWVYTGLSLKFSDIEQQSQRLLKDANQQIELAENLIDKQEITKLERGRIYYHYNAVVTGDTEKKMGVVQMNNPTEQLPEKVLLSVVYP</sequence>
<gene>
    <name evidence="3" type="ORF">OSH00_14945</name>
</gene>
<feature type="chain" id="PRO_5040802783" description="Type 1 fimbrial protein" evidence="2">
    <location>
        <begin position="21"/>
        <end position="158"/>
    </location>
</feature>
<evidence type="ECO:0000256" key="1">
    <source>
        <dbReference type="SAM" id="Coils"/>
    </source>
</evidence>
<keyword evidence="2" id="KW-0732">Signal</keyword>
<proteinExistence type="predicted"/>
<evidence type="ECO:0008006" key="5">
    <source>
        <dbReference type="Google" id="ProtNLM"/>
    </source>
</evidence>